<sequence length="355" mass="40347">MISLKIPHAVIAQYAKDIGVNVTDAIEKKFKQHDAGSVNLLKCELLFYETIALDTAAFLALTPSAIEAEFEALYTAIPDYAVLASGSLPKIERHIPLHLLPRYKKLWSKHRAGGKKERCLCLFCKVSARAESIFNWSKFTEKNPDAVPRESLAGKFVKSLALTVCPYCSRNYIAPLTEPTNAVYRPDLDHFYAQSIYPYFALCLYNLIPSCSACNCRIKGDADFMLNKYFHPYEHDAPEQLFVLDGAGVHNVQRIDASSAFLRLQTDIDERAKKSAEFFRLPLAYESHLREACHFADSLRLIPTAALQERARLLKVDLSYLMLILNRSDDPFDESYKHRALGKLMRDMQLLFQKP</sequence>
<evidence type="ECO:0008006" key="3">
    <source>
        <dbReference type="Google" id="ProtNLM"/>
    </source>
</evidence>
<accession>A0ABY4A8P2</accession>
<reference evidence="1 2" key="1">
    <citation type="submission" date="2020-10" db="EMBL/GenBank/DDBJ databases">
        <title>Genome analysis of Massilia species.</title>
        <authorList>
            <person name="Jung D.-H."/>
        </authorList>
    </citation>
    <scope>NUCLEOTIDE SEQUENCE [LARGE SCALE GENOMIC DNA]</scope>
    <source>
        <strain evidence="2">sipir</strain>
    </source>
</reference>
<dbReference type="Proteomes" id="UP000831532">
    <property type="component" value="Chromosome"/>
</dbReference>
<evidence type="ECO:0000313" key="2">
    <source>
        <dbReference type="Proteomes" id="UP000831532"/>
    </source>
</evidence>
<dbReference type="EMBL" id="CP063361">
    <property type="protein sequence ID" value="UOD31188.1"/>
    <property type="molecule type" value="Genomic_DNA"/>
</dbReference>
<evidence type="ECO:0000313" key="1">
    <source>
        <dbReference type="EMBL" id="UOD31188.1"/>
    </source>
</evidence>
<dbReference type="RefSeq" id="WP_243492356.1">
    <property type="nucleotide sequence ID" value="NZ_CP063361.1"/>
</dbReference>
<keyword evidence="2" id="KW-1185">Reference proteome</keyword>
<organism evidence="1 2">
    <name type="scientific">Massilia violaceinigra</name>
    <dbReference type="NCBI Taxonomy" id="2045208"/>
    <lineage>
        <taxon>Bacteria</taxon>
        <taxon>Pseudomonadati</taxon>
        <taxon>Pseudomonadota</taxon>
        <taxon>Betaproteobacteria</taxon>
        <taxon>Burkholderiales</taxon>
        <taxon>Oxalobacteraceae</taxon>
        <taxon>Telluria group</taxon>
        <taxon>Massilia</taxon>
    </lineage>
</organism>
<protein>
    <recommendedName>
        <fullName evidence="3">HNH endonuclease</fullName>
    </recommendedName>
</protein>
<gene>
    <name evidence="1" type="ORF">INH39_05585</name>
</gene>
<proteinExistence type="predicted"/>
<name>A0ABY4A8P2_9BURK</name>